<evidence type="ECO:0000313" key="4">
    <source>
        <dbReference type="Proteomes" id="UP000269301"/>
    </source>
</evidence>
<dbReference type="InterPro" id="IPR002347">
    <property type="entry name" value="SDR_fam"/>
</dbReference>
<dbReference type="NCBIfam" id="NF005559">
    <property type="entry name" value="PRK07231.1"/>
    <property type="match status" value="1"/>
</dbReference>
<dbReference type="PRINTS" id="PR00081">
    <property type="entry name" value="GDHRDH"/>
</dbReference>
<dbReference type="InterPro" id="IPR036291">
    <property type="entry name" value="NAD(P)-bd_dom_sf"/>
</dbReference>
<evidence type="ECO:0000256" key="2">
    <source>
        <dbReference type="ARBA" id="ARBA00023002"/>
    </source>
</evidence>
<evidence type="ECO:0000313" key="3">
    <source>
        <dbReference type="EMBL" id="RKQ35815.1"/>
    </source>
</evidence>
<dbReference type="PANTHER" id="PTHR24321:SF8">
    <property type="entry name" value="ESTRADIOL 17-BETA-DEHYDROGENASE 8-RELATED"/>
    <property type="match status" value="1"/>
</dbReference>
<reference evidence="3 4" key="1">
    <citation type="journal article" date="2016" name="Int. J. Syst. Evol. Microbiol.">
        <title>Oceanobacillus halophilus sp. nov., a novel moderately halophilic bacterium from a hypersaline lake.</title>
        <authorList>
            <person name="Amoozegar M.A."/>
            <person name="Bagheri M."/>
            <person name="Makhdoumi A."/>
            <person name="Nikou M.M."/>
            <person name="Fazeli S.A.S."/>
            <person name="Schumann P."/>
            <person name="Sproer C."/>
            <person name="Sanchez-Porro C."/>
            <person name="Ventosa A."/>
        </authorList>
    </citation>
    <scope>NUCLEOTIDE SEQUENCE [LARGE SCALE GENOMIC DNA]</scope>
    <source>
        <strain evidence="3 4">DSM 23996</strain>
    </source>
</reference>
<dbReference type="PRINTS" id="PR00080">
    <property type="entry name" value="SDRFAMILY"/>
</dbReference>
<dbReference type="CDD" id="cd05233">
    <property type="entry name" value="SDR_c"/>
    <property type="match status" value="1"/>
</dbReference>
<dbReference type="FunFam" id="3.40.50.720:FF:000084">
    <property type="entry name" value="Short-chain dehydrogenase reductase"/>
    <property type="match status" value="1"/>
</dbReference>
<dbReference type="OrthoDB" id="9803333at2"/>
<dbReference type="SUPFAM" id="SSF51735">
    <property type="entry name" value="NAD(P)-binding Rossmann-fold domains"/>
    <property type="match status" value="1"/>
</dbReference>
<proteinExistence type="inferred from homology"/>
<protein>
    <submittedName>
        <fullName evidence="3">SDR family oxidoreductase</fullName>
    </submittedName>
</protein>
<dbReference type="Proteomes" id="UP000269301">
    <property type="component" value="Unassembled WGS sequence"/>
</dbReference>
<gene>
    <name evidence="3" type="ORF">D8M06_06050</name>
</gene>
<dbReference type="PANTHER" id="PTHR24321">
    <property type="entry name" value="DEHYDROGENASES, SHORT CHAIN"/>
    <property type="match status" value="1"/>
</dbReference>
<dbReference type="GO" id="GO:0008206">
    <property type="term" value="P:bile acid metabolic process"/>
    <property type="evidence" value="ECO:0007669"/>
    <property type="project" value="UniProtKB-ARBA"/>
</dbReference>
<organism evidence="3 4">
    <name type="scientific">Oceanobacillus halophilus</name>
    <dbReference type="NCBI Taxonomy" id="930130"/>
    <lineage>
        <taxon>Bacteria</taxon>
        <taxon>Bacillati</taxon>
        <taxon>Bacillota</taxon>
        <taxon>Bacilli</taxon>
        <taxon>Bacillales</taxon>
        <taxon>Bacillaceae</taxon>
        <taxon>Oceanobacillus</taxon>
    </lineage>
</organism>
<comment type="similarity">
    <text evidence="1">Belongs to the short-chain dehydrogenases/reductases (SDR) family.</text>
</comment>
<dbReference type="EMBL" id="RBZP01000002">
    <property type="protein sequence ID" value="RKQ35815.1"/>
    <property type="molecule type" value="Genomic_DNA"/>
</dbReference>
<keyword evidence="2" id="KW-0560">Oxidoreductase</keyword>
<sequence length="249" mass="26890">MSLQGKTFIITGAGGGMGKATVDLLVQAGANVVGCDLNTSHLKAYEAVENFVSFEGNLLEEQTVKHVFKETEERFGKIDGLANIAGIAQSATPIEKVSLTDFHRIMDINLTMMFLTCREAAIYMKKQNQGRIVNIGSVSTTRPRPGLQSYIASKGAVESFTKALALELAEHHINVNVLHPGPADTTMLGKFTKEDGDVDEARKEIFEKSVPLGRLIQPKDIAGSIKFLLSDEASMITGTVLHVDGGRSI</sequence>
<dbReference type="RefSeq" id="WP_121203487.1">
    <property type="nucleotide sequence ID" value="NZ_RBZP01000002.1"/>
</dbReference>
<dbReference type="GO" id="GO:0016491">
    <property type="term" value="F:oxidoreductase activity"/>
    <property type="evidence" value="ECO:0007669"/>
    <property type="project" value="UniProtKB-KW"/>
</dbReference>
<evidence type="ECO:0000256" key="1">
    <source>
        <dbReference type="ARBA" id="ARBA00006484"/>
    </source>
</evidence>
<keyword evidence="4" id="KW-1185">Reference proteome</keyword>
<dbReference type="Pfam" id="PF13561">
    <property type="entry name" value="adh_short_C2"/>
    <property type="match status" value="1"/>
</dbReference>
<accession>A0A495A969</accession>
<dbReference type="Gene3D" id="3.40.50.720">
    <property type="entry name" value="NAD(P)-binding Rossmann-like Domain"/>
    <property type="match status" value="1"/>
</dbReference>
<dbReference type="AlphaFoldDB" id="A0A495A969"/>
<comment type="caution">
    <text evidence="3">The sequence shown here is derived from an EMBL/GenBank/DDBJ whole genome shotgun (WGS) entry which is preliminary data.</text>
</comment>
<name>A0A495A969_9BACI</name>